<protein>
    <submittedName>
        <fullName evidence="1">Uncharacterized protein</fullName>
    </submittedName>
</protein>
<keyword evidence="2" id="KW-1185">Reference proteome</keyword>
<organism evidence="1 2">
    <name type="scientific">Entomophthora muscae</name>
    <dbReference type="NCBI Taxonomy" id="34485"/>
    <lineage>
        <taxon>Eukaryota</taxon>
        <taxon>Fungi</taxon>
        <taxon>Fungi incertae sedis</taxon>
        <taxon>Zoopagomycota</taxon>
        <taxon>Entomophthoromycotina</taxon>
        <taxon>Entomophthoromycetes</taxon>
        <taxon>Entomophthorales</taxon>
        <taxon>Entomophthoraceae</taxon>
        <taxon>Entomophthora</taxon>
    </lineage>
</organism>
<sequence>MAKSKHKHQTWSQASKQHKFSSSEEEIIEGTVTPYSWEEQTDTQETKEMETEAILPIPPTKAAYISTEASFNTHCTTTPHTEEICLSAPTDKLQVPAAADQD</sequence>
<dbReference type="Proteomes" id="UP001165960">
    <property type="component" value="Unassembled WGS sequence"/>
</dbReference>
<reference evidence="1" key="1">
    <citation type="submission" date="2022-04" db="EMBL/GenBank/DDBJ databases">
        <title>Genome of the entomopathogenic fungus Entomophthora muscae.</title>
        <authorList>
            <person name="Elya C."/>
            <person name="Lovett B.R."/>
            <person name="Lee E."/>
            <person name="Macias A.M."/>
            <person name="Hajek A.E."/>
            <person name="De Bivort B.L."/>
            <person name="Kasson M.T."/>
            <person name="De Fine Licht H.H."/>
            <person name="Stajich J.E."/>
        </authorList>
    </citation>
    <scope>NUCLEOTIDE SEQUENCE</scope>
    <source>
        <strain evidence="1">Berkeley</strain>
    </source>
</reference>
<accession>A0ACC2U5X1</accession>
<comment type="caution">
    <text evidence="1">The sequence shown here is derived from an EMBL/GenBank/DDBJ whole genome shotgun (WGS) entry which is preliminary data.</text>
</comment>
<gene>
    <name evidence="1" type="ORF">DSO57_1007938</name>
</gene>
<dbReference type="EMBL" id="QTSX02001444">
    <property type="protein sequence ID" value="KAJ9082081.1"/>
    <property type="molecule type" value="Genomic_DNA"/>
</dbReference>
<evidence type="ECO:0000313" key="1">
    <source>
        <dbReference type="EMBL" id="KAJ9082081.1"/>
    </source>
</evidence>
<proteinExistence type="predicted"/>
<evidence type="ECO:0000313" key="2">
    <source>
        <dbReference type="Proteomes" id="UP001165960"/>
    </source>
</evidence>
<name>A0ACC2U5X1_9FUNG</name>